<gene>
    <name evidence="1" type="ORF">QYB97_19925</name>
</gene>
<evidence type="ECO:0000313" key="1">
    <source>
        <dbReference type="EMBL" id="MDN4526760.1"/>
    </source>
</evidence>
<dbReference type="EMBL" id="JAUHTR010000014">
    <property type="protein sequence ID" value="MDN4526760.1"/>
    <property type="molecule type" value="Genomic_DNA"/>
</dbReference>
<accession>A0ABT8I222</accession>
<proteinExistence type="predicted"/>
<organism evidence="1 2">
    <name type="scientific">Fictibacillus fluitans</name>
    <dbReference type="NCBI Taxonomy" id="3058422"/>
    <lineage>
        <taxon>Bacteria</taxon>
        <taxon>Bacillati</taxon>
        <taxon>Bacillota</taxon>
        <taxon>Bacilli</taxon>
        <taxon>Bacillales</taxon>
        <taxon>Fictibacillaceae</taxon>
        <taxon>Fictibacillus</taxon>
    </lineage>
</organism>
<name>A0ABT8I222_9BACL</name>
<evidence type="ECO:0000313" key="2">
    <source>
        <dbReference type="Proteomes" id="UP001172721"/>
    </source>
</evidence>
<dbReference type="Proteomes" id="UP001172721">
    <property type="component" value="Unassembled WGS sequence"/>
</dbReference>
<keyword evidence="2" id="KW-1185">Reference proteome</keyword>
<protein>
    <submittedName>
        <fullName evidence="1">Uncharacterized protein</fullName>
    </submittedName>
</protein>
<sequence>MRAFDLAHLTNEQKAKLDAMEKELNVVLIAWDQAEQKGNSQEQMNYDI</sequence>
<reference evidence="1" key="1">
    <citation type="submission" date="2023-07" db="EMBL/GenBank/DDBJ databases">
        <title>Fictibacillus sp. isolated from freshwater pond.</title>
        <authorList>
            <person name="Kirdat K."/>
            <person name="Bhat A."/>
            <person name="Mourya A."/>
            <person name="Yadav A."/>
        </authorList>
    </citation>
    <scope>NUCLEOTIDE SEQUENCE</scope>
    <source>
        <strain evidence="1">NE201</strain>
    </source>
</reference>
<dbReference type="RefSeq" id="WP_301167777.1">
    <property type="nucleotide sequence ID" value="NZ_JAUHTR010000014.1"/>
</dbReference>
<comment type="caution">
    <text evidence="1">The sequence shown here is derived from an EMBL/GenBank/DDBJ whole genome shotgun (WGS) entry which is preliminary data.</text>
</comment>